<dbReference type="GO" id="GO:0060003">
    <property type="term" value="P:copper ion export"/>
    <property type="evidence" value="ECO:0007669"/>
    <property type="project" value="UniProtKB-ARBA"/>
</dbReference>
<dbReference type="SUPFAM" id="SSF81653">
    <property type="entry name" value="Calcium ATPase, transduction domain A"/>
    <property type="match status" value="1"/>
</dbReference>
<dbReference type="SUPFAM" id="SSF47240">
    <property type="entry name" value="Ferritin-like"/>
    <property type="match status" value="1"/>
</dbReference>
<dbReference type="FunFam" id="2.70.150.10:FF:000020">
    <property type="entry name" value="Copper-exporting P-type ATPase A"/>
    <property type="match status" value="1"/>
</dbReference>
<dbReference type="InterPro" id="IPR059000">
    <property type="entry name" value="ATPase_P-type_domA"/>
</dbReference>
<dbReference type="InterPro" id="IPR009078">
    <property type="entry name" value="Ferritin-like_SF"/>
</dbReference>
<dbReference type="GO" id="GO:0005507">
    <property type="term" value="F:copper ion binding"/>
    <property type="evidence" value="ECO:0007669"/>
    <property type="project" value="TreeGrafter"/>
</dbReference>
<feature type="transmembrane region" description="Helical" evidence="11">
    <location>
        <begin position="732"/>
        <end position="751"/>
    </location>
</feature>
<dbReference type="GO" id="GO:0005524">
    <property type="term" value="F:ATP binding"/>
    <property type="evidence" value="ECO:0007669"/>
    <property type="project" value="UniProtKB-UniRule"/>
</dbReference>
<keyword evidence="4 11" id="KW-0812">Transmembrane</keyword>
<feature type="transmembrane region" description="Helical" evidence="11">
    <location>
        <begin position="416"/>
        <end position="439"/>
    </location>
</feature>
<feature type="transmembrane region" description="Helical" evidence="11">
    <location>
        <begin position="235"/>
        <end position="253"/>
    </location>
</feature>
<keyword evidence="15" id="KW-1185">Reference proteome</keyword>
<organism evidence="14 15">
    <name type="scientific">Rhizobium setariae</name>
    <dbReference type="NCBI Taxonomy" id="2801340"/>
    <lineage>
        <taxon>Bacteria</taxon>
        <taxon>Pseudomonadati</taxon>
        <taxon>Pseudomonadota</taxon>
        <taxon>Alphaproteobacteria</taxon>
        <taxon>Hyphomicrobiales</taxon>
        <taxon>Rhizobiaceae</taxon>
        <taxon>Rhizobium/Agrobacterium group</taxon>
        <taxon>Rhizobium</taxon>
    </lineage>
</organism>
<dbReference type="GO" id="GO:0016491">
    <property type="term" value="F:oxidoreductase activity"/>
    <property type="evidence" value="ECO:0007669"/>
    <property type="project" value="InterPro"/>
</dbReference>
<dbReference type="GO" id="GO:0043682">
    <property type="term" value="F:P-type divalent copper transporter activity"/>
    <property type="evidence" value="ECO:0007669"/>
    <property type="project" value="TreeGrafter"/>
</dbReference>
<dbReference type="Proteomes" id="UP000633219">
    <property type="component" value="Unassembled WGS sequence"/>
</dbReference>
<keyword evidence="5 11" id="KW-0479">Metal-binding</keyword>
<reference evidence="14" key="1">
    <citation type="submission" date="2021-01" db="EMBL/GenBank/DDBJ databases">
        <title>Rhizobium sp. strain KVB221 16S ribosomal RNA gene Genome sequencing and assembly.</title>
        <authorList>
            <person name="Kang M."/>
        </authorList>
    </citation>
    <scope>NUCLEOTIDE SEQUENCE</scope>
    <source>
        <strain evidence="14">KVB221</strain>
    </source>
</reference>
<accession>A0A936YMH1</accession>
<dbReference type="NCBIfam" id="TIGR01525">
    <property type="entry name" value="ATPase-IB_hvy"/>
    <property type="match status" value="1"/>
</dbReference>
<evidence type="ECO:0000256" key="1">
    <source>
        <dbReference type="ARBA" id="ARBA00004651"/>
    </source>
</evidence>
<evidence type="ECO:0000256" key="11">
    <source>
        <dbReference type="RuleBase" id="RU362081"/>
    </source>
</evidence>
<keyword evidence="9 11" id="KW-1133">Transmembrane helix</keyword>
<evidence type="ECO:0000313" key="15">
    <source>
        <dbReference type="Proteomes" id="UP000633219"/>
    </source>
</evidence>
<dbReference type="InterPro" id="IPR023298">
    <property type="entry name" value="ATPase_P-typ_TM_dom_sf"/>
</dbReference>
<proteinExistence type="inferred from homology"/>
<comment type="subcellular location">
    <subcellularLocation>
        <location evidence="1">Cell membrane</location>
        <topology evidence="1">Multi-pass membrane protein</topology>
    </subcellularLocation>
</comment>
<dbReference type="SFLD" id="SFLDS00003">
    <property type="entry name" value="Haloacid_Dehalogenase"/>
    <property type="match status" value="1"/>
</dbReference>
<name>A0A936YMH1_9HYPH</name>
<feature type="transmembrane region" description="Helical" evidence="11">
    <location>
        <begin position="757"/>
        <end position="779"/>
    </location>
</feature>
<dbReference type="SFLD" id="SFLDF00027">
    <property type="entry name" value="p-type_atpase"/>
    <property type="match status" value="1"/>
</dbReference>
<dbReference type="Pfam" id="PF04945">
    <property type="entry name" value="YHS"/>
    <property type="match status" value="1"/>
</dbReference>
<dbReference type="GO" id="GO:0005886">
    <property type="term" value="C:plasma membrane"/>
    <property type="evidence" value="ECO:0007669"/>
    <property type="project" value="UniProtKB-SubCell"/>
</dbReference>
<keyword evidence="8" id="KW-1278">Translocase</keyword>
<dbReference type="InterPro" id="IPR036412">
    <property type="entry name" value="HAD-like_sf"/>
</dbReference>
<dbReference type="InterPro" id="IPR045800">
    <property type="entry name" value="HMBD"/>
</dbReference>
<dbReference type="RefSeq" id="WP_201659078.1">
    <property type="nucleotide sequence ID" value="NZ_JAEQNC010000007.1"/>
</dbReference>
<comment type="caution">
    <text evidence="14">The sequence shown here is derived from an EMBL/GenBank/DDBJ whole genome shotgun (WGS) entry which is preliminary data.</text>
</comment>
<dbReference type="SMART" id="SM00746">
    <property type="entry name" value="TRASH"/>
    <property type="match status" value="1"/>
</dbReference>
<feature type="domain" description="TRASH" evidence="13">
    <location>
        <begin position="27"/>
        <end position="65"/>
    </location>
</feature>
<dbReference type="InterPro" id="IPR044492">
    <property type="entry name" value="P_typ_ATPase_HD_dom"/>
</dbReference>
<dbReference type="Gene3D" id="1.10.620.20">
    <property type="entry name" value="Ribonucleotide Reductase, subunit A"/>
    <property type="match status" value="1"/>
</dbReference>
<protein>
    <submittedName>
        <fullName evidence="14">Heavy metal translocating P-type ATPase</fullName>
    </submittedName>
</protein>
<evidence type="ECO:0000256" key="10">
    <source>
        <dbReference type="ARBA" id="ARBA00023136"/>
    </source>
</evidence>
<dbReference type="Gene3D" id="2.70.150.10">
    <property type="entry name" value="Calcium-transporting ATPase, cytoplasmic transduction domain A"/>
    <property type="match status" value="1"/>
</dbReference>
<dbReference type="PRINTS" id="PR00119">
    <property type="entry name" value="CATATPASE"/>
</dbReference>
<dbReference type="AlphaFoldDB" id="A0A936YMH1"/>
<comment type="similarity">
    <text evidence="2 11">Belongs to the cation transport ATPase (P-type) (TC 3.A.3) family. Type IB subfamily.</text>
</comment>
<dbReference type="SUPFAM" id="SSF56784">
    <property type="entry name" value="HAD-like"/>
    <property type="match status" value="1"/>
</dbReference>
<dbReference type="NCBIfam" id="TIGR01494">
    <property type="entry name" value="ATPase_P-type"/>
    <property type="match status" value="1"/>
</dbReference>
<dbReference type="PANTHER" id="PTHR43520">
    <property type="entry name" value="ATP7, ISOFORM B"/>
    <property type="match status" value="1"/>
</dbReference>
<dbReference type="InterPro" id="IPR018303">
    <property type="entry name" value="ATPase_P-typ_P_site"/>
</dbReference>
<dbReference type="SUPFAM" id="SSF81665">
    <property type="entry name" value="Calcium ATPase, transmembrane domain M"/>
    <property type="match status" value="1"/>
</dbReference>
<feature type="region of interest" description="Disordered" evidence="12">
    <location>
        <begin position="1"/>
        <end position="20"/>
    </location>
</feature>
<evidence type="ECO:0000256" key="2">
    <source>
        <dbReference type="ARBA" id="ARBA00006024"/>
    </source>
</evidence>
<dbReference type="PRINTS" id="PR00943">
    <property type="entry name" value="CUATPASE"/>
</dbReference>
<keyword evidence="3 11" id="KW-1003">Cell membrane</keyword>
<evidence type="ECO:0000313" key="14">
    <source>
        <dbReference type="EMBL" id="MBL0373123.1"/>
    </source>
</evidence>
<dbReference type="InterPro" id="IPR027256">
    <property type="entry name" value="P-typ_ATPase_IB"/>
</dbReference>
<evidence type="ECO:0000256" key="8">
    <source>
        <dbReference type="ARBA" id="ARBA00022967"/>
    </source>
</evidence>
<keyword evidence="7 11" id="KW-0067">ATP-binding</keyword>
<dbReference type="Gene3D" id="3.40.1110.10">
    <property type="entry name" value="Calcium-transporting ATPase, cytoplasmic domain N"/>
    <property type="match status" value="1"/>
</dbReference>
<dbReference type="PANTHER" id="PTHR43520:SF8">
    <property type="entry name" value="P-TYPE CU(+) TRANSPORTER"/>
    <property type="match status" value="1"/>
</dbReference>
<evidence type="ECO:0000256" key="3">
    <source>
        <dbReference type="ARBA" id="ARBA00022475"/>
    </source>
</evidence>
<dbReference type="InterPro" id="IPR008250">
    <property type="entry name" value="ATPase_P-typ_transduc_dom_A_sf"/>
</dbReference>
<dbReference type="InterPro" id="IPR001757">
    <property type="entry name" value="P_typ_ATPase"/>
</dbReference>
<dbReference type="InterPro" id="IPR011017">
    <property type="entry name" value="TRASH_dom"/>
</dbReference>
<evidence type="ECO:0000256" key="9">
    <source>
        <dbReference type="ARBA" id="ARBA00022989"/>
    </source>
</evidence>
<dbReference type="SFLD" id="SFLDG00002">
    <property type="entry name" value="C1.7:_P-type_atpase_like"/>
    <property type="match status" value="1"/>
</dbReference>
<evidence type="ECO:0000259" key="13">
    <source>
        <dbReference type="SMART" id="SM00746"/>
    </source>
</evidence>
<dbReference type="Pfam" id="PF00122">
    <property type="entry name" value="E1-E2_ATPase"/>
    <property type="match status" value="1"/>
</dbReference>
<dbReference type="GO" id="GO:0016887">
    <property type="term" value="F:ATP hydrolysis activity"/>
    <property type="evidence" value="ECO:0007669"/>
    <property type="project" value="InterPro"/>
</dbReference>
<dbReference type="EMBL" id="JAEQNC010000007">
    <property type="protein sequence ID" value="MBL0373123.1"/>
    <property type="molecule type" value="Genomic_DNA"/>
</dbReference>
<dbReference type="Pfam" id="PF00702">
    <property type="entry name" value="Hydrolase"/>
    <property type="match status" value="1"/>
</dbReference>
<dbReference type="InterPro" id="IPR023299">
    <property type="entry name" value="ATPase_P-typ_cyto_dom_N"/>
</dbReference>
<evidence type="ECO:0000256" key="4">
    <source>
        <dbReference type="ARBA" id="ARBA00022692"/>
    </source>
</evidence>
<gene>
    <name evidence="14" type="ORF">JJB09_13895</name>
</gene>
<keyword evidence="6 11" id="KW-0547">Nucleotide-binding</keyword>
<sequence length="786" mass="82518">MKTHDNHSTDGLFEMPSTSPDAATTVDPVCGMTVKLGVGKPSLKHEGVEYHFCSERCHTRFAADPWFYVSGHSKNKPKQAKVAQQYTCPMDPEIIRSEPGTCPICGMALEPMNPAEIDGPNPELVDFTRRFIVSAACSIPLLVLSMGPMIGLPVRDWIGHELAPFVELLLTAPVVLWAALPFFERGWVSIRTGHLNMWTLITLGVIAAFGYSVVATLAPQLFPHDFAGHMGEVPVYYEAAAVIVTLVFLGQILELRARAQTGEAIRALSRLAPDTARRIQPDGTEFDAPLENILPGDLLRVRPGEAVPVDGDVTEGRSTVDESMITGEPVPVEKEVGSPVTGGTMNRAGQFVMRAGHVGSDTLLARIVGMVAEAQRSRAPIQKLADRVSAWFVPTVVMVAIAAFGLWFVYGPEPSAIYGLVAAVSVLIIACPCALGLATPVSVMTATGRGAGAGVLVRDAASLERLAAADTLIIDKTGTLTLGRPTLGSVIPVSGMDAKTILAYAASLESGSEHPIGEAIVEGAKEKGLQISRVDDFEAINGKGISGTVGGTRLLLGNETLMRDNGLDLADTLEMADTMRDLGQTVFFCAVDGEVAALLSVTDPVKPDAKAMVASLTAAGMRVIMATGDSAVTAWHVARELGIAEVHASQSLEDKKVLVDGLKAGGRIVAMAGDGINDAPALASADIGIAMGTGADVALKSAGITLVRGELAGVMRARTLAQATIANIKQNLFFAFGYNAVGVPLAAGILYPFTGTLLSPMIAAAAMSLSSVSVVFNALRLRRASI</sequence>
<feature type="transmembrane region" description="Helical" evidence="11">
    <location>
        <begin position="195"/>
        <end position="215"/>
    </location>
</feature>
<dbReference type="InterPro" id="IPR023214">
    <property type="entry name" value="HAD_sf"/>
</dbReference>
<dbReference type="Pfam" id="PF19335">
    <property type="entry name" value="HMBD"/>
    <property type="match status" value="1"/>
</dbReference>
<feature type="transmembrane region" description="Helical" evidence="11">
    <location>
        <begin position="388"/>
        <end position="410"/>
    </location>
</feature>
<feature type="transmembrane region" description="Helical" evidence="11">
    <location>
        <begin position="131"/>
        <end position="150"/>
    </location>
</feature>
<dbReference type="InterPro" id="IPR012348">
    <property type="entry name" value="RNR-like"/>
</dbReference>
<evidence type="ECO:0000256" key="12">
    <source>
        <dbReference type="SAM" id="MobiDB-lite"/>
    </source>
</evidence>
<evidence type="ECO:0000256" key="5">
    <source>
        <dbReference type="ARBA" id="ARBA00022723"/>
    </source>
</evidence>
<evidence type="ECO:0000256" key="6">
    <source>
        <dbReference type="ARBA" id="ARBA00022741"/>
    </source>
</evidence>
<dbReference type="NCBIfam" id="TIGR01511">
    <property type="entry name" value="ATPase-IB1_Cu"/>
    <property type="match status" value="1"/>
</dbReference>
<feature type="transmembrane region" description="Helical" evidence="11">
    <location>
        <begin position="162"/>
        <end position="183"/>
    </location>
</feature>
<evidence type="ECO:0000256" key="7">
    <source>
        <dbReference type="ARBA" id="ARBA00022840"/>
    </source>
</evidence>
<dbReference type="Gene3D" id="3.40.50.1000">
    <property type="entry name" value="HAD superfamily/HAD-like"/>
    <property type="match status" value="1"/>
</dbReference>
<dbReference type="CDD" id="cd02094">
    <property type="entry name" value="P-type_ATPase_Cu-like"/>
    <property type="match status" value="1"/>
</dbReference>
<dbReference type="GO" id="GO:0055070">
    <property type="term" value="P:copper ion homeostasis"/>
    <property type="evidence" value="ECO:0007669"/>
    <property type="project" value="TreeGrafter"/>
</dbReference>
<keyword evidence="10 11" id="KW-0472">Membrane</keyword>
<dbReference type="InterPro" id="IPR007029">
    <property type="entry name" value="YHS_dom"/>
</dbReference>
<dbReference type="PROSITE" id="PS00154">
    <property type="entry name" value="ATPASE_E1_E2"/>
    <property type="match status" value="1"/>
</dbReference>